<reference evidence="2" key="1">
    <citation type="submission" date="2023-08" db="EMBL/GenBank/DDBJ databases">
        <title>Black Yeasts Isolated from many extreme environments.</title>
        <authorList>
            <person name="Coleine C."/>
            <person name="Stajich J.E."/>
            <person name="Selbmann L."/>
        </authorList>
    </citation>
    <scope>NUCLEOTIDE SEQUENCE</scope>
    <source>
        <strain evidence="2">CCFEE 5810</strain>
    </source>
</reference>
<evidence type="ECO:0000256" key="1">
    <source>
        <dbReference type="SAM" id="MobiDB-lite"/>
    </source>
</evidence>
<proteinExistence type="predicted"/>
<protein>
    <submittedName>
        <fullName evidence="2">Uncharacterized protein</fullName>
    </submittedName>
</protein>
<feature type="region of interest" description="Disordered" evidence="1">
    <location>
        <begin position="191"/>
        <end position="228"/>
    </location>
</feature>
<feature type="compositionally biased region" description="Polar residues" evidence="1">
    <location>
        <begin position="207"/>
        <end position="220"/>
    </location>
</feature>
<feature type="compositionally biased region" description="Basic and acidic residues" evidence="1">
    <location>
        <begin position="271"/>
        <end position="283"/>
    </location>
</feature>
<dbReference type="AlphaFoldDB" id="A0AAN7W347"/>
<feature type="region of interest" description="Disordered" evidence="1">
    <location>
        <begin position="241"/>
        <end position="283"/>
    </location>
</feature>
<name>A0AAN7W347_9PEZI</name>
<evidence type="ECO:0000313" key="2">
    <source>
        <dbReference type="EMBL" id="KAK5692531.1"/>
    </source>
</evidence>
<accession>A0AAN7W347</accession>
<gene>
    <name evidence="2" type="ORF">LTR97_010840</name>
</gene>
<comment type="caution">
    <text evidence="2">The sequence shown here is derived from an EMBL/GenBank/DDBJ whole genome shotgun (WGS) entry which is preliminary data.</text>
</comment>
<feature type="compositionally biased region" description="Polar residues" evidence="1">
    <location>
        <begin position="54"/>
        <end position="63"/>
    </location>
</feature>
<organism evidence="2 3">
    <name type="scientific">Elasticomyces elasticus</name>
    <dbReference type="NCBI Taxonomy" id="574655"/>
    <lineage>
        <taxon>Eukaryota</taxon>
        <taxon>Fungi</taxon>
        <taxon>Dikarya</taxon>
        <taxon>Ascomycota</taxon>
        <taxon>Pezizomycotina</taxon>
        <taxon>Dothideomycetes</taxon>
        <taxon>Dothideomycetidae</taxon>
        <taxon>Mycosphaerellales</taxon>
        <taxon>Teratosphaeriaceae</taxon>
        <taxon>Elasticomyces</taxon>
    </lineage>
</organism>
<sequence>MKRKAFDDQADDGDAMAADRRPSKQANRRSNESTLEQVVANGEMLPEGLGDSARASSGTQYHQNVRDGQLTRKRRRESDDSAPVSAASPSPSPTSWVMPIFPTSGAPMERPLGDAMPKWPTTGPPMERPPPHPEHGTCDYSVWHWDHELWELVYADGWSVTSAPLDPSFSAASRLINCPSNYQGTKVESTEHEMADASTEQAAPVVQHSNQATSEESAPTATGPDEDAEFIDRFEEMGVEDGWEGRSEYWESGGGGEASGMLSDIDYPDELETRVAVSDREEE</sequence>
<feature type="compositionally biased region" description="Low complexity" evidence="1">
    <location>
        <begin position="81"/>
        <end position="95"/>
    </location>
</feature>
<dbReference type="Proteomes" id="UP001310594">
    <property type="component" value="Unassembled WGS sequence"/>
</dbReference>
<feature type="region of interest" description="Disordered" evidence="1">
    <location>
        <begin position="1"/>
        <end position="99"/>
    </location>
</feature>
<evidence type="ECO:0000313" key="3">
    <source>
        <dbReference type="Proteomes" id="UP001310594"/>
    </source>
</evidence>
<dbReference type="EMBL" id="JAVRQU010000019">
    <property type="protein sequence ID" value="KAK5692531.1"/>
    <property type="molecule type" value="Genomic_DNA"/>
</dbReference>